<evidence type="ECO:0000259" key="6">
    <source>
        <dbReference type="Pfam" id="PF00724"/>
    </source>
</evidence>
<dbReference type="KEGG" id="eha:Ethha_2706"/>
<dbReference type="PANTHER" id="PTHR43303">
    <property type="entry name" value="NADPH DEHYDROGENASE C23G7.10C-RELATED"/>
    <property type="match status" value="1"/>
</dbReference>
<dbReference type="GO" id="GO:0003959">
    <property type="term" value="F:NADPH dehydrogenase activity"/>
    <property type="evidence" value="ECO:0007669"/>
    <property type="project" value="InterPro"/>
</dbReference>
<dbReference type="NCBIfam" id="NF010047">
    <property type="entry name" value="PRK13523.1"/>
    <property type="match status" value="1"/>
</dbReference>
<organism evidence="7 8">
    <name type="scientific">Ethanoligenens harbinense (strain DSM 18485 / JCM 12961 / CGMCC 1.5033 / YUAN-3)</name>
    <dbReference type="NCBI Taxonomy" id="663278"/>
    <lineage>
        <taxon>Bacteria</taxon>
        <taxon>Bacillati</taxon>
        <taxon>Bacillota</taxon>
        <taxon>Clostridia</taxon>
        <taxon>Eubacteriales</taxon>
        <taxon>Oscillospiraceae</taxon>
        <taxon>Ethanoligenens</taxon>
    </lineage>
</organism>
<evidence type="ECO:0000313" key="8">
    <source>
        <dbReference type="Proteomes" id="UP000001551"/>
    </source>
</evidence>
<dbReference type="InterPro" id="IPR013785">
    <property type="entry name" value="Aldolase_TIM"/>
</dbReference>
<dbReference type="Gene3D" id="3.20.20.70">
    <property type="entry name" value="Aldolase class I"/>
    <property type="match status" value="1"/>
</dbReference>
<evidence type="ECO:0000256" key="3">
    <source>
        <dbReference type="ARBA" id="ARBA00022643"/>
    </source>
</evidence>
<comment type="cofactor">
    <cofactor evidence="1">
        <name>FMN</name>
        <dbReference type="ChEBI" id="CHEBI:58210"/>
    </cofactor>
</comment>
<name>E6U7S6_ETHHY</name>
<accession>E6U7S6</accession>
<keyword evidence="4" id="KW-0521">NADP</keyword>
<dbReference type="InterPro" id="IPR001155">
    <property type="entry name" value="OxRdtase_FMN_N"/>
</dbReference>
<dbReference type="CDD" id="cd02932">
    <property type="entry name" value="OYE_YqiM_FMN"/>
    <property type="match status" value="1"/>
</dbReference>
<dbReference type="GO" id="GO:0010181">
    <property type="term" value="F:FMN binding"/>
    <property type="evidence" value="ECO:0007669"/>
    <property type="project" value="InterPro"/>
</dbReference>
<sequence length="341" mass="37065">MMKLFEPFNIRELTLKNRIVMPPMCMYQAGGDGLATPFHVLHYGTRAQGGAGLVIVESTGVLPEGRISDHDLGLWNDTQADALREVADAVHQNGAKIAVQLGHAGRKSTCAVPEIVAPSALAFNEKSRTPAELTVEQIHGVADAFAAATKRAADAGFDAVEVHAAHGYLLHEFLSPLTNRREDAYGGTDENRVRLLREVLAAVREVWGGRPLWMRVSAFDYADGGIDGNLMVIYVNAVRDLVDLVHVSTGGLLPVPVRDYPGYQVPFAERIRAASGLPTIAVGKITTADMAEEILQNGRADLVAIGRELLRNPYWPVYTAQTHGVEGYVPEPYARAFPRHT</sequence>
<proteinExistence type="predicted"/>
<feature type="domain" description="NADH:flavin oxidoreductase/NADH oxidase N-terminal" evidence="6">
    <location>
        <begin position="3"/>
        <end position="318"/>
    </location>
</feature>
<gene>
    <name evidence="7" type="ordered locus">Ethha_2706</name>
</gene>
<reference evidence="7 8" key="1">
    <citation type="submission" date="2010-12" db="EMBL/GenBank/DDBJ databases">
        <title>Complete sequence of Ethanoligenens harbinense YUAN-3.</title>
        <authorList>
            <person name="Lucas S."/>
            <person name="Copeland A."/>
            <person name="Lapidus A."/>
            <person name="Cheng J.-F."/>
            <person name="Bruce D."/>
            <person name="Goodwin L."/>
            <person name="Pitluck S."/>
            <person name="Chertkov O."/>
            <person name="Misra M."/>
            <person name="Detter J.C."/>
            <person name="Han C."/>
            <person name="Tapia R."/>
            <person name="Land M."/>
            <person name="Hauser L."/>
            <person name="Jeffries C."/>
            <person name="Kyrpides N."/>
            <person name="Ivanova N."/>
            <person name="Mikhailova N."/>
            <person name="Wang A."/>
            <person name="Mouttaki H."/>
            <person name="He Z."/>
            <person name="Zhou J."/>
            <person name="Hemme C.L."/>
            <person name="Woyke T."/>
        </authorList>
    </citation>
    <scope>NUCLEOTIDE SEQUENCE [LARGE SCALE GENOMIC DNA]</scope>
    <source>
        <strain evidence="8">DSM 18485 / JCM 12961 / CGMCC 1.5033 / YUAN-3</strain>
    </source>
</reference>
<evidence type="ECO:0000256" key="2">
    <source>
        <dbReference type="ARBA" id="ARBA00022630"/>
    </source>
</evidence>
<evidence type="ECO:0000256" key="4">
    <source>
        <dbReference type="ARBA" id="ARBA00022857"/>
    </source>
</evidence>
<dbReference type="Pfam" id="PF00724">
    <property type="entry name" value="Oxidored_FMN"/>
    <property type="match status" value="1"/>
</dbReference>
<evidence type="ECO:0000256" key="1">
    <source>
        <dbReference type="ARBA" id="ARBA00001917"/>
    </source>
</evidence>
<dbReference type="PANTHER" id="PTHR43303:SF4">
    <property type="entry name" value="NADPH DEHYDROGENASE C23G7.10C-RELATED"/>
    <property type="match status" value="1"/>
</dbReference>
<keyword evidence="8" id="KW-1185">Reference proteome</keyword>
<dbReference type="SUPFAM" id="SSF51395">
    <property type="entry name" value="FMN-linked oxidoreductases"/>
    <property type="match status" value="1"/>
</dbReference>
<dbReference type="EMBL" id="CP002400">
    <property type="protein sequence ID" value="ADU28199.1"/>
    <property type="molecule type" value="Genomic_DNA"/>
</dbReference>
<keyword evidence="3" id="KW-0288">FMN</keyword>
<dbReference type="Proteomes" id="UP000001551">
    <property type="component" value="Chromosome"/>
</dbReference>
<dbReference type="STRING" id="663278.Ethha_2706"/>
<keyword evidence="2" id="KW-0285">Flavoprotein</keyword>
<dbReference type="GO" id="GO:0050661">
    <property type="term" value="F:NADP binding"/>
    <property type="evidence" value="ECO:0007669"/>
    <property type="project" value="InterPro"/>
</dbReference>
<evidence type="ECO:0000256" key="5">
    <source>
        <dbReference type="ARBA" id="ARBA00023002"/>
    </source>
</evidence>
<keyword evidence="5" id="KW-0560">Oxidoreductase</keyword>
<evidence type="ECO:0000313" key="7">
    <source>
        <dbReference type="EMBL" id="ADU28199.1"/>
    </source>
</evidence>
<dbReference type="HOGENOM" id="CLU_012153_2_1_9"/>
<dbReference type="eggNOG" id="COG1902">
    <property type="taxonomic scope" value="Bacteria"/>
</dbReference>
<protein>
    <submittedName>
        <fullName evidence="7">NADH:flavin oxidoreductase/NADH oxidase</fullName>
    </submittedName>
</protein>
<dbReference type="InterPro" id="IPR044152">
    <property type="entry name" value="YqjM-like"/>
</dbReference>
<dbReference type="AlphaFoldDB" id="E6U7S6"/>